<evidence type="ECO:0000259" key="2">
    <source>
        <dbReference type="SMART" id="SM00646"/>
    </source>
</evidence>
<dbReference type="PANTHER" id="PTHR30404">
    <property type="entry name" value="N-ACETYLMURAMOYL-L-ALANINE AMIDASE"/>
    <property type="match status" value="1"/>
</dbReference>
<reference evidence="3" key="1">
    <citation type="submission" date="2020-08" db="EMBL/GenBank/DDBJ databases">
        <title>Genome public.</title>
        <authorList>
            <person name="Liu C."/>
            <person name="Sun Q."/>
        </authorList>
    </citation>
    <scope>NUCLEOTIDE SEQUENCE</scope>
    <source>
        <strain evidence="3">NSJ-28</strain>
    </source>
</reference>
<dbReference type="PANTHER" id="PTHR30404:SF0">
    <property type="entry name" value="N-ACETYLMURAMOYL-L-ALANINE AMIDASE AMIC"/>
    <property type="match status" value="1"/>
</dbReference>
<keyword evidence="4" id="KW-1185">Reference proteome</keyword>
<proteinExistence type="predicted"/>
<accession>A0A923LT84</accession>
<dbReference type="RefSeq" id="WP_107632080.1">
    <property type="nucleotide sequence ID" value="NZ_JACOPL010000001.1"/>
</dbReference>
<dbReference type="Proteomes" id="UP000606499">
    <property type="component" value="Unassembled WGS sequence"/>
</dbReference>
<dbReference type="GO" id="GO:0030288">
    <property type="term" value="C:outer membrane-bounded periplasmic space"/>
    <property type="evidence" value="ECO:0007669"/>
    <property type="project" value="TreeGrafter"/>
</dbReference>
<evidence type="ECO:0000313" key="3">
    <source>
        <dbReference type="EMBL" id="MBC5723947.1"/>
    </source>
</evidence>
<dbReference type="GO" id="GO:0009253">
    <property type="term" value="P:peptidoglycan catabolic process"/>
    <property type="evidence" value="ECO:0007669"/>
    <property type="project" value="InterPro"/>
</dbReference>
<feature type="domain" description="MurNAc-LAA" evidence="2">
    <location>
        <begin position="73"/>
        <end position="182"/>
    </location>
</feature>
<dbReference type="Pfam" id="PF01520">
    <property type="entry name" value="Amidase_3"/>
    <property type="match status" value="1"/>
</dbReference>
<dbReference type="AlphaFoldDB" id="A0A923LT84"/>
<keyword evidence="1" id="KW-0378">Hydrolase</keyword>
<dbReference type="InterPro" id="IPR050695">
    <property type="entry name" value="N-acetylmuramoyl_amidase_3"/>
</dbReference>
<evidence type="ECO:0000313" key="4">
    <source>
        <dbReference type="Proteomes" id="UP000606499"/>
    </source>
</evidence>
<comment type="caution">
    <text evidence="3">The sequence shown here is derived from an EMBL/GenBank/DDBJ whole genome shotgun (WGS) entry which is preliminary data.</text>
</comment>
<name>A0A923LT84_9FIRM</name>
<dbReference type="EMBL" id="JACOPL010000001">
    <property type="protein sequence ID" value="MBC5723947.1"/>
    <property type="molecule type" value="Genomic_DNA"/>
</dbReference>
<sequence length="190" mass="21017">MAIRIFIDQGHNPSGPNTGAEGNGLREQDVNFIVGVYLADLLRADPRFEVRLSRNSPDEILGTSNASSLAARVRMANSWPADYFISIHCNSNVNPAINGTEVYVFQQNTQPYWLAQHVLIGIVERVGTKDNGVRLNPSLFVLRRTSMPAILVELAYLSNAEDAQKLRDDPYGFAQGIYNGLLSYFGFAPL</sequence>
<gene>
    <name evidence="3" type="ORF">H8S45_00450</name>
</gene>
<organism evidence="3 4">
    <name type="scientific">Agathobaculum faecis</name>
    <dbReference type="NCBI Taxonomy" id="2763013"/>
    <lineage>
        <taxon>Bacteria</taxon>
        <taxon>Bacillati</taxon>
        <taxon>Bacillota</taxon>
        <taxon>Clostridia</taxon>
        <taxon>Eubacteriales</taxon>
        <taxon>Butyricicoccaceae</taxon>
        <taxon>Agathobaculum</taxon>
    </lineage>
</organism>
<dbReference type="InterPro" id="IPR002508">
    <property type="entry name" value="MurNAc-LAA_cat"/>
</dbReference>
<protein>
    <submittedName>
        <fullName evidence="3">N-acetylmuramoyl-L-alanine amidase</fullName>
    </submittedName>
</protein>
<dbReference type="SUPFAM" id="SSF53187">
    <property type="entry name" value="Zn-dependent exopeptidases"/>
    <property type="match status" value="1"/>
</dbReference>
<evidence type="ECO:0000256" key="1">
    <source>
        <dbReference type="ARBA" id="ARBA00022801"/>
    </source>
</evidence>
<dbReference type="GO" id="GO:0008745">
    <property type="term" value="F:N-acetylmuramoyl-L-alanine amidase activity"/>
    <property type="evidence" value="ECO:0007669"/>
    <property type="project" value="InterPro"/>
</dbReference>
<dbReference type="CDD" id="cd02696">
    <property type="entry name" value="MurNAc-LAA"/>
    <property type="match status" value="1"/>
</dbReference>
<dbReference type="Gene3D" id="3.40.630.40">
    <property type="entry name" value="Zn-dependent exopeptidases"/>
    <property type="match status" value="1"/>
</dbReference>
<dbReference type="SMART" id="SM00646">
    <property type="entry name" value="Ami_3"/>
    <property type="match status" value="1"/>
</dbReference>